<dbReference type="EMBL" id="JBHUMA010000007">
    <property type="protein sequence ID" value="MFD2600023.1"/>
    <property type="molecule type" value="Genomic_DNA"/>
</dbReference>
<dbReference type="RefSeq" id="WP_380870160.1">
    <property type="nucleotide sequence ID" value="NZ_JBHUMA010000007.1"/>
</dbReference>
<gene>
    <name evidence="1" type="ORF">ACFSQ3_13790</name>
</gene>
<organism evidence="1 2">
    <name type="scientific">Sphingobacterium corticis</name>
    <dbReference type="NCBI Taxonomy" id="1812823"/>
    <lineage>
        <taxon>Bacteria</taxon>
        <taxon>Pseudomonadati</taxon>
        <taxon>Bacteroidota</taxon>
        <taxon>Sphingobacteriia</taxon>
        <taxon>Sphingobacteriales</taxon>
        <taxon>Sphingobacteriaceae</taxon>
        <taxon>Sphingobacterium</taxon>
    </lineage>
</organism>
<keyword evidence="2" id="KW-1185">Reference proteome</keyword>
<sequence>MRITRSFLAYFQLVLLGAILVSNALFMHSHVSHGHLVMHVHPYAWDNTKDDVPAHEHSDDEMVFYDFLAHQGIVQQESLAAILEIIPCVIFAYDPIVADEGIVRYPYHDSPTLRGPPAIRHHLFS</sequence>
<comment type="caution">
    <text evidence="1">The sequence shown here is derived from an EMBL/GenBank/DDBJ whole genome shotgun (WGS) entry which is preliminary data.</text>
</comment>
<protein>
    <submittedName>
        <fullName evidence="1">Uncharacterized protein</fullName>
    </submittedName>
</protein>
<proteinExistence type="predicted"/>
<reference evidence="2" key="1">
    <citation type="journal article" date="2019" name="Int. J. Syst. Evol. Microbiol.">
        <title>The Global Catalogue of Microorganisms (GCM) 10K type strain sequencing project: providing services to taxonomists for standard genome sequencing and annotation.</title>
        <authorList>
            <consortium name="The Broad Institute Genomics Platform"/>
            <consortium name="The Broad Institute Genome Sequencing Center for Infectious Disease"/>
            <person name="Wu L."/>
            <person name="Ma J."/>
        </authorList>
    </citation>
    <scope>NUCLEOTIDE SEQUENCE [LARGE SCALE GENOMIC DNA]</scope>
    <source>
        <strain evidence="2">KCTC 42248</strain>
    </source>
</reference>
<evidence type="ECO:0000313" key="2">
    <source>
        <dbReference type="Proteomes" id="UP001597393"/>
    </source>
</evidence>
<name>A0ABW5NPU1_9SPHI</name>
<accession>A0ABW5NPU1</accession>
<dbReference type="Proteomes" id="UP001597393">
    <property type="component" value="Unassembled WGS sequence"/>
</dbReference>
<evidence type="ECO:0000313" key="1">
    <source>
        <dbReference type="EMBL" id="MFD2600023.1"/>
    </source>
</evidence>